<reference evidence="2 3" key="1">
    <citation type="submission" date="2017-08" db="EMBL/GenBank/DDBJ databases">
        <title>The complete genome sequence of Nocardiopsis gilva YIM 90087.</title>
        <authorList>
            <person name="Yin M."/>
            <person name="Tang S."/>
        </authorList>
    </citation>
    <scope>NUCLEOTIDE SEQUENCE [LARGE SCALE GENOMIC DNA]</scope>
    <source>
        <strain evidence="2 3">YIM 90087</strain>
    </source>
</reference>
<evidence type="ECO:0000313" key="2">
    <source>
        <dbReference type="EMBL" id="ASU83604.1"/>
    </source>
</evidence>
<gene>
    <name evidence="2" type="ORF">CDO52_13095</name>
</gene>
<proteinExistence type="predicted"/>
<dbReference type="KEGG" id="ngv:CDO52_13095"/>
<keyword evidence="3" id="KW-1185">Reference proteome</keyword>
<evidence type="ECO:0000256" key="1">
    <source>
        <dbReference type="SAM" id="MobiDB-lite"/>
    </source>
</evidence>
<dbReference type="Proteomes" id="UP000215005">
    <property type="component" value="Chromosome"/>
</dbReference>
<feature type="region of interest" description="Disordered" evidence="1">
    <location>
        <begin position="109"/>
        <end position="131"/>
    </location>
</feature>
<accession>A0A223S648</accession>
<dbReference type="RefSeq" id="WP_017616785.1">
    <property type="nucleotide sequence ID" value="NZ_ANBG01000024.1"/>
</dbReference>
<feature type="compositionally biased region" description="Basic and acidic residues" evidence="1">
    <location>
        <begin position="116"/>
        <end position="131"/>
    </location>
</feature>
<dbReference type="EMBL" id="CP022753">
    <property type="protein sequence ID" value="ASU83604.1"/>
    <property type="molecule type" value="Genomic_DNA"/>
</dbReference>
<organism evidence="2 3">
    <name type="scientific">Nocardiopsis gilva YIM 90087</name>
    <dbReference type="NCBI Taxonomy" id="1235441"/>
    <lineage>
        <taxon>Bacteria</taxon>
        <taxon>Bacillati</taxon>
        <taxon>Actinomycetota</taxon>
        <taxon>Actinomycetes</taxon>
        <taxon>Streptosporangiales</taxon>
        <taxon>Nocardiopsidaceae</taxon>
        <taxon>Nocardiopsis</taxon>
    </lineage>
</organism>
<dbReference type="AlphaFoldDB" id="A0A223S648"/>
<name>A0A223S648_9ACTN</name>
<protein>
    <submittedName>
        <fullName evidence="2">Uncharacterized protein</fullName>
    </submittedName>
</protein>
<evidence type="ECO:0000313" key="3">
    <source>
        <dbReference type="Proteomes" id="UP000215005"/>
    </source>
</evidence>
<sequence>MGRIELTDEQKTQIITWFEGLAPDEDDARAAFANALQELEKVNDVLVEAGIYQSRGAEGVGVLAKRARELEVHLEKAWKREHDLQAELARLKEVLAYAQREHLPLDEASVADALDDIQRERENRSGERHDG</sequence>